<dbReference type="GO" id="GO:0009279">
    <property type="term" value="C:cell outer membrane"/>
    <property type="evidence" value="ECO:0007669"/>
    <property type="project" value="UniProtKB-SubCell"/>
</dbReference>
<dbReference type="RefSeq" id="WP_228344451.1">
    <property type="nucleotide sequence ID" value="NZ_CP046056.1"/>
</dbReference>
<proteinExistence type="inferred from homology"/>
<dbReference type="PANTHER" id="PTHR30203:SF33">
    <property type="entry name" value="BLR4455 PROTEIN"/>
    <property type="match status" value="1"/>
</dbReference>
<feature type="coiled-coil region" evidence="3">
    <location>
        <begin position="346"/>
        <end position="401"/>
    </location>
</feature>
<organism evidence="4 5">
    <name type="scientific">Venatoribacter cucullus</name>
    <dbReference type="NCBI Taxonomy" id="2661630"/>
    <lineage>
        <taxon>Bacteria</taxon>
        <taxon>Pseudomonadati</taxon>
        <taxon>Pseudomonadota</taxon>
        <taxon>Gammaproteobacteria</taxon>
        <taxon>Oceanospirillales</taxon>
        <taxon>Oceanospirillaceae</taxon>
        <taxon>Venatoribacter</taxon>
    </lineage>
</organism>
<keyword evidence="2" id="KW-0472">Membrane</keyword>
<dbReference type="NCBIfam" id="TIGR01845">
    <property type="entry name" value="outer_NodT"/>
    <property type="match status" value="1"/>
</dbReference>
<name>A0A9X7YN82_9GAMM</name>
<dbReference type="Proteomes" id="UP000596074">
    <property type="component" value="Chromosome"/>
</dbReference>
<dbReference type="PROSITE" id="PS51257">
    <property type="entry name" value="PROKAR_LIPOPROTEIN"/>
    <property type="match status" value="1"/>
</dbReference>
<reference evidence="4 5" key="1">
    <citation type="submission" date="2019-11" db="EMBL/GenBank/DDBJ databases">
        <title>Venatorbacter sp. nov. a predator of Campylobacter and other Gram-negative bacteria.</title>
        <authorList>
            <person name="Saeedi A."/>
            <person name="Cummings N.J."/>
            <person name="Connerton I.F."/>
            <person name="Connerton P.L."/>
        </authorList>
    </citation>
    <scope>NUCLEOTIDE SEQUENCE [LARGE SCALE GENOMIC DNA]</scope>
    <source>
        <strain evidence="4">XL5</strain>
    </source>
</reference>
<keyword evidence="2" id="KW-1134">Transmembrane beta strand</keyword>
<evidence type="ECO:0000256" key="2">
    <source>
        <dbReference type="RuleBase" id="RU362097"/>
    </source>
</evidence>
<dbReference type="InterPro" id="IPR010131">
    <property type="entry name" value="MdtP/NodT-like"/>
</dbReference>
<dbReference type="Gene3D" id="1.20.1600.10">
    <property type="entry name" value="Outer membrane efflux proteins (OEP)"/>
    <property type="match status" value="1"/>
</dbReference>
<feature type="signal peptide" evidence="2">
    <location>
        <begin position="1"/>
        <end position="25"/>
    </location>
</feature>
<keyword evidence="2" id="KW-0564">Palmitate</keyword>
<dbReference type="GO" id="GO:0015562">
    <property type="term" value="F:efflux transmembrane transporter activity"/>
    <property type="evidence" value="ECO:0007669"/>
    <property type="project" value="InterPro"/>
</dbReference>
<dbReference type="EMBL" id="CP046056">
    <property type="protein sequence ID" value="QQD24405.1"/>
    <property type="molecule type" value="Genomic_DNA"/>
</dbReference>
<protein>
    <submittedName>
        <fullName evidence="4">Efflux transporter outer membrane subunit</fullName>
    </submittedName>
</protein>
<dbReference type="Pfam" id="PF02321">
    <property type="entry name" value="OEP"/>
    <property type="match status" value="2"/>
</dbReference>
<evidence type="ECO:0000256" key="1">
    <source>
        <dbReference type="ARBA" id="ARBA00007613"/>
    </source>
</evidence>
<keyword evidence="2" id="KW-0812">Transmembrane</keyword>
<gene>
    <name evidence="4" type="ORF">GJQ55_07905</name>
</gene>
<keyword evidence="5" id="KW-1185">Reference proteome</keyword>
<dbReference type="PANTHER" id="PTHR30203">
    <property type="entry name" value="OUTER MEMBRANE CATION EFFLUX PROTEIN"/>
    <property type="match status" value="1"/>
</dbReference>
<dbReference type="Gene3D" id="2.20.200.10">
    <property type="entry name" value="Outer membrane efflux proteins (OEP)"/>
    <property type="match status" value="1"/>
</dbReference>
<feature type="chain" id="PRO_5041016308" evidence="2">
    <location>
        <begin position="26"/>
        <end position="463"/>
    </location>
</feature>
<feature type="coiled-coil region" evidence="3">
    <location>
        <begin position="171"/>
        <end position="198"/>
    </location>
</feature>
<keyword evidence="2" id="KW-0449">Lipoprotein</keyword>
<comment type="similarity">
    <text evidence="1 2">Belongs to the outer membrane factor (OMF) (TC 1.B.17) family.</text>
</comment>
<evidence type="ECO:0000313" key="4">
    <source>
        <dbReference type="EMBL" id="QQD24405.1"/>
    </source>
</evidence>
<keyword evidence="2" id="KW-0732">Signal</keyword>
<comment type="subcellular location">
    <subcellularLocation>
        <location evidence="2">Cell outer membrane</location>
        <topology evidence="2">Lipid-anchor</topology>
    </subcellularLocation>
</comment>
<dbReference type="AlphaFoldDB" id="A0A9X7YN82"/>
<accession>A0A9X7YN82</accession>
<dbReference type="SUPFAM" id="SSF56954">
    <property type="entry name" value="Outer membrane efflux proteins (OEP)"/>
    <property type="match status" value="1"/>
</dbReference>
<dbReference type="InterPro" id="IPR003423">
    <property type="entry name" value="OMP_efflux"/>
</dbReference>
<evidence type="ECO:0000313" key="5">
    <source>
        <dbReference type="Proteomes" id="UP000596074"/>
    </source>
</evidence>
<dbReference type="KEGG" id="vcw:GJQ55_07905"/>
<evidence type="ECO:0000256" key="3">
    <source>
        <dbReference type="SAM" id="Coils"/>
    </source>
</evidence>
<keyword evidence="3" id="KW-0175">Coiled coil</keyword>
<sequence length="463" mass="51554">MRGKRRFNILLLAALTLGLAGCARVQPAPQPDMQPWPEVLGGAAAVTQPSHWWTAFNDPQLNRWIEQGLQQNYSLQAAWARLAQSEAVARQAGSERYPDLSVSLSRSRQWRNDVSTDLWSAGITTEYELDFWGRVSALQEQGRLNALASLQATRVQANTVAANIALNAYGLRMQQLNLQLLTQQQQRLQEALQVTQARFQRGQALISDVWQQQQLLEANQAERITATAEYQRYRHQLALWLGDPGWLQPEAGNISADAAALPVLTAADQGVALTALQQRPDVQQAWFELQASNAAVAAAVANRFPRFTLTASYRGEDANLSNVFDDWIGNLAAGLVLPLIDGANRRAEVARQRAALEEGLADYQNTLLSAAQEVQDALTGNQQMAGRVTSLERQLQLARDTEAYQSNRYRKGSGDFLSLLTAQREVLSLEQQLLSARWQQLQYRIQLFRAVSHGDFAQKDEPV</sequence>